<proteinExistence type="inferred from homology"/>
<dbReference type="PANTHER" id="PTHR23356">
    <property type="entry name" value="DPY30-RELATED"/>
    <property type="match status" value="1"/>
</dbReference>
<sequence>MEDSYLRRALGDVLVEGLKETALEDPADPIDYLAKWLLHHRDVEDQWNQFREDQKKLSLEKTQYMANLEAEYKRLEAERKVREEEERRLAEERKRLEEEMAAAKLAEEEEEETGEAQQQQNEEIDTSAVYSESLSETF</sequence>
<feature type="compositionally biased region" description="Polar residues" evidence="2">
    <location>
        <begin position="128"/>
        <end position="138"/>
    </location>
</feature>
<keyword evidence="4" id="KW-1185">Reference proteome</keyword>
<dbReference type="Proteomes" id="UP000179807">
    <property type="component" value="Unassembled WGS sequence"/>
</dbReference>
<evidence type="ECO:0000256" key="1">
    <source>
        <dbReference type="ARBA" id="ARBA00010849"/>
    </source>
</evidence>
<dbReference type="AlphaFoldDB" id="A0A1J4KIJ6"/>
<dbReference type="InterPro" id="IPR037856">
    <property type="entry name" value="Sdc1/DPY30"/>
</dbReference>
<feature type="compositionally biased region" description="Basic and acidic residues" evidence="2">
    <location>
        <begin position="81"/>
        <end position="98"/>
    </location>
</feature>
<reference evidence="3" key="1">
    <citation type="submission" date="2016-10" db="EMBL/GenBank/DDBJ databases">
        <authorList>
            <person name="Benchimol M."/>
            <person name="Almeida L.G."/>
            <person name="Vasconcelos A.T."/>
            <person name="Perreira-Neves A."/>
            <person name="Rosa I.A."/>
            <person name="Tasca T."/>
            <person name="Bogo M.R."/>
            <person name="de Souza W."/>
        </authorList>
    </citation>
    <scope>NUCLEOTIDE SEQUENCE [LARGE SCALE GENOMIC DNA]</scope>
    <source>
        <strain evidence="3">K</strain>
    </source>
</reference>
<dbReference type="VEuPathDB" id="TrichDB:TRFO_19462"/>
<dbReference type="CDD" id="cd22966">
    <property type="entry name" value="DD_DYDC-like"/>
    <property type="match status" value="1"/>
</dbReference>
<evidence type="ECO:0000256" key="2">
    <source>
        <dbReference type="SAM" id="MobiDB-lite"/>
    </source>
</evidence>
<dbReference type="GeneID" id="94835509"/>
<name>A0A1J4KIJ6_9EUKA</name>
<comment type="similarity">
    <text evidence="1">Belongs to the dpy-30 family.</text>
</comment>
<accession>A0A1J4KIJ6</accession>
<evidence type="ECO:0000313" key="3">
    <source>
        <dbReference type="EMBL" id="OHT11051.1"/>
    </source>
</evidence>
<evidence type="ECO:0000313" key="4">
    <source>
        <dbReference type="Proteomes" id="UP000179807"/>
    </source>
</evidence>
<feature type="region of interest" description="Disordered" evidence="2">
    <location>
        <begin position="81"/>
        <end position="138"/>
    </location>
</feature>
<dbReference type="GO" id="GO:0048188">
    <property type="term" value="C:Set1C/COMPASS complex"/>
    <property type="evidence" value="ECO:0007669"/>
    <property type="project" value="InterPro"/>
</dbReference>
<gene>
    <name evidence="3" type="ORF">TRFO_19462</name>
</gene>
<dbReference type="OrthoDB" id="432281at2759"/>
<dbReference type="InterPro" id="IPR007858">
    <property type="entry name" value="Dpy-30_motif"/>
</dbReference>
<dbReference type="Gene3D" id="1.20.890.10">
    <property type="entry name" value="cAMP-dependent protein kinase regulatory subunit, dimerization-anchoring domain"/>
    <property type="match status" value="1"/>
</dbReference>
<dbReference type="InterPro" id="IPR049630">
    <property type="entry name" value="DYDC-like_DD"/>
</dbReference>
<dbReference type="PANTHER" id="PTHR23356:SF16">
    <property type="entry name" value="DPY30 DOMAIN CONTAINING 2"/>
    <property type="match status" value="1"/>
</dbReference>
<dbReference type="RefSeq" id="XP_068364187.1">
    <property type="nucleotide sequence ID" value="XM_068500805.1"/>
</dbReference>
<dbReference type="Pfam" id="PF05186">
    <property type="entry name" value="Dpy-30"/>
    <property type="match status" value="1"/>
</dbReference>
<dbReference type="EMBL" id="MLAK01000595">
    <property type="protein sequence ID" value="OHT11051.1"/>
    <property type="molecule type" value="Genomic_DNA"/>
</dbReference>
<comment type="caution">
    <text evidence="3">The sequence shown here is derived from an EMBL/GenBank/DDBJ whole genome shotgun (WGS) entry which is preliminary data.</text>
</comment>
<protein>
    <submittedName>
        <fullName evidence="3">Dpy-30 motif family protein</fullName>
    </submittedName>
</protein>
<organism evidence="3 4">
    <name type="scientific">Tritrichomonas foetus</name>
    <dbReference type="NCBI Taxonomy" id="1144522"/>
    <lineage>
        <taxon>Eukaryota</taxon>
        <taxon>Metamonada</taxon>
        <taxon>Parabasalia</taxon>
        <taxon>Tritrichomonadida</taxon>
        <taxon>Tritrichomonadidae</taxon>
        <taxon>Tritrichomonas</taxon>
    </lineage>
</organism>